<sequence>MYEDQGCKSTPSHATDKKNEIFLNSSDLSSSTNAKLTKDLIKCIFDKGVITCSAKDGAPDEVYVNSHNNTEIIYCTTEDGCKRCATEKVILGYYVNAGDTTKPVIKCEKEGTECVEEESKECPSSSDIIPGNYCYSEGSLKFYPSSNSTAISASKSDDIYTFATIPANGFPGIKSETGALFKILVTTSIVSTKVALL</sequence>
<organism evidence="1 2">
    <name type="scientific">Piromyces finnis</name>
    <dbReference type="NCBI Taxonomy" id="1754191"/>
    <lineage>
        <taxon>Eukaryota</taxon>
        <taxon>Fungi</taxon>
        <taxon>Fungi incertae sedis</taxon>
        <taxon>Chytridiomycota</taxon>
        <taxon>Chytridiomycota incertae sedis</taxon>
        <taxon>Neocallimastigomycetes</taxon>
        <taxon>Neocallimastigales</taxon>
        <taxon>Neocallimastigaceae</taxon>
        <taxon>Piromyces</taxon>
    </lineage>
</organism>
<reference evidence="1 2" key="1">
    <citation type="submission" date="2016-08" db="EMBL/GenBank/DDBJ databases">
        <title>Genomes of anaerobic fungi encode conserved fungal cellulosomes for biomass hydrolysis.</title>
        <authorList>
            <consortium name="DOE Joint Genome Institute"/>
            <person name="Haitjema C.H."/>
            <person name="Gilmore S.P."/>
            <person name="Henske J.K."/>
            <person name="Solomon K.V."/>
            <person name="De Groot R."/>
            <person name="Kuo A."/>
            <person name="Mondo S.J."/>
            <person name="Salamov A.A."/>
            <person name="Labutti K."/>
            <person name="Zhao Z."/>
            <person name="Chiniquy J."/>
            <person name="Barry K."/>
            <person name="Brewer H.M."/>
            <person name="Purvine S.O."/>
            <person name="Wright A.T."/>
            <person name="Boxma B."/>
            <person name="Van Alen T."/>
            <person name="Hackstein J.H."/>
            <person name="Baker S.E."/>
            <person name="Grigoriev I.V."/>
            <person name="O'Malley M.A."/>
        </authorList>
    </citation>
    <scope>NUCLEOTIDE SEQUENCE [LARGE SCALE GENOMIC DNA]</scope>
    <source>
        <strain evidence="2">finn</strain>
    </source>
</reference>
<dbReference type="OrthoDB" id="10581294at2759"/>
<evidence type="ECO:0000313" key="1">
    <source>
        <dbReference type="EMBL" id="ORX35839.1"/>
    </source>
</evidence>
<dbReference type="STRING" id="1754191.A0A1Y1UCX0"/>
<accession>A0A1Y1UCX0</accession>
<name>A0A1Y1UCX0_9FUNG</name>
<gene>
    <name evidence="1" type="ORF">BCR36DRAFT_375794</name>
</gene>
<proteinExistence type="predicted"/>
<keyword evidence="2" id="KW-1185">Reference proteome</keyword>
<protein>
    <submittedName>
        <fullName evidence="1">Uncharacterized protein</fullName>
    </submittedName>
</protein>
<dbReference type="EMBL" id="MCFH01000164">
    <property type="protein sequence ID" value="ORX35839.1"/>
    <property type="molecule type" value="Genomic_DNA"/>
</dbReference>
<comment type="caution">
    <text evidence="1">The sequence shown here is derived from an EMBL/GenBank/DDBJ whole genome shotgun (WGS) entry which is preliminary data.</text>
</comment>
<dbReference type="Proteomes" id="UP000193719">
    <property type="component" value="Unassembled WGS sequence"/>
</dbReference>
<evidence type="ECO:0000313" key="2">
    <source>
        <dbReference type="Proteomes" id="UP000193719"/>
    </source>
</evidence>
<reference evidence="1 2" key="2">
    <citation type="submission" date="2016-08" db="EMBL/GenBank/DDBJ databases">
        <title>Pervasive Adenine N6-methylation of Active Genes in Fungi.</title>
        <authorList>
            <consortium name="DOE Joint Genome Institute"/>
            <person name="Mondo S.J."/>
            <person name="Dannebaum R.O."/>
            <person name="Kuo R.C."/>
            <person name="Labutti K."/>
            <person name="Haridas S."/>
            <person name="Kuo A."/>
            <person name="Salamov A."/>
            <person name="Ahrendt S.R."/>
            <person name="Lipzen A."/>
            <person name="Sullivan W."/>
            <person name="Andreopoulos W.B."/>
            <person name="Clum A."/>
            <person name="Lindquist E."/>
            <person name="Daum C."/>
            <person name="Ramamoorthy G.K."/>
            <person name="Gryganskyi A."/>
            <person name="Culley D."/>
            <person name="Magnuson J.K."/>
            <person name="James T.Y."/>
            <person name="O'Malley M.A."/>
            <person name="Stajich J.E."/>
            <person name="Spatafora J.W."/>
            <person name="Visel A."/>
            <person name="Grigoriev I.V."/>
        </authorList>
    </citation>
    <scope>NUCLEOTIDE SEQUENCE [LARGE SCALE GENOMIC DNA]</scope>
    <source>
        <strain evidence="2">finn</strain>
    </source>
</reference>
<dbReference type="AlphaFoldDB" id="A0A1Y1UCX0"/>